<keyword evidence="1" id="KW-0472">Membrane</keyword>
<evidence type="ECO:0000313" key="2">
    <source>
        <dbReference type="EMBL" id="PIA27643.1"/>
    </source>
</evidence>
<gene>
    <name evidence="2" type="ORF">AQUCO_07600064v1</name>
</gene>
<dbReference type="EMBL" id="KZ305093">
    <property type="protein sequence ID" value="PIA27643.1"/>
    <property type="molecule type" value="Genomic_DNA"/>
</dbReference>
<accession>A0A2G5C8N3</accession>
<keyword evidence="3" id="KW-1185">Reference proteome</keyword>
<feature type="transmembrane region" description="Helical" evidence="1">
    <location>
        <begin position="47"/>
        <end position="66"/>
    </location>
</feature>
<organism evidence="2 3">
    <name type="scientific">Aquilegia coerulea</name>
    <name type="common">Rocky mountain columbine</name>
    <dbReference type="NCBI Taxonomy" id="218851"/>
    <lineage>
        <taxon>Eukaryota</taxon>
        <taxon>Viridiplantae</taxon>
        <taxon>Streptophyta</taxon>
        <taxon>Embryophyta</taxon>
        <taxon>Tracheophyta</taxon>
        <taxon>Spermatophyta</taxon>
        <taxon>Magnoliopsida</taxon>
        <taxon>Ranunculales</taxon>
        <taxon>Ranunculaceae</taxon>
        <taxon>Thalictroideae</taxon>
        <taxon>Aquilegia</taxon>
    </lineage>
</organism>
<evidence type="ECO:0000256" key="1">
    <source>
        <dbReference type="SAM" id="Phobius"/>
    </source>
</evidence>
<keyword evidence="1" id="KW-0812">Transmembrane</keyword>
<proteinExistence type="predicted"/>
<dbReference type="Proteomes" id="UP000230069">
    <property type="component" value="Unassembled WGS sequence"/>
</dbReference>
<name>A0A2G5C8N3_AQUCA</name>
<dbReference type="InParanoid" id="A0A2G5C8N3"/>
<keyword evidence="1" id="KW-1133">Transmembrane helix</keyword>
<dbReference type="AlphaFoldDB" id="A0A2G5C8N3"/>
<reference evidence="2 3" key="1">
    <citation type="submission" date="2017-09" db="EMBL/GenBank/DDBJ databases">
        <title>WGS assembly of Aquilegia coerulea Goldsmith.</title>
        <authorList>
            <person name="Hodges S."/>
            <person name="Kramer E."/>
            <person name="Nordborg M."/>
            <person name="Tomkins J."/>
            <person name="Borevitz J."/>
            <person name="Derieg N."/>
            <person name="Yan J."/>
            <person name="Mihaltcheva S."/>
            <person name="Hayes R.D."/>
            <person name="Rokhsar D."/>
        </authorList>
    </citation>
    <scope>NUCLEOTIDE SEQUENCE [LARGE SCALE GENOMIC DNA]</scope>
    <source>
        <strain evidence="3">cv. Goldsmith</strain>
    </source>
</reference>
<sequence>MKKTKGVFALSDFKLIGSRADVLKWECLASLRQTFASGRCGGAEDAAYAHMFRLHLLLLLVVWWWWW</sequence>
<evidence type="ECO:0000313" key="3">
    <source>
        <dbReference type="Proteomes" id="UP000230069"/>
    </source>
</evidence>
<protein>
    <submittedName>
        <fullName evidence="2">Uncharacterized protein</fullName>
    </submittedName>
</protein>